<keyword evidence="4" id="KW-0560">Oxidoreductase</keyword>
<keyword evidence="2" id="KW-0575">Peroxidase</keyword>
<comment type="cofactor">
    <cofactor evidence="1">
        <name>heme b</name>
        <dbReference type="ChEBI" id="CHEBI:60344"/>
    </cofactor>
</comment>
<dbReference type="PANTHER" id="PTHR30521:SF0">
    <property type="entry name" value="DYP-TYPE PEROXIDASE FAMILY PROTEIN"/>
    <property type="match status" value="1"/>
</dbReference>
<dbReference type="GO" id="GO:0020037">
    <property type="term" value="F:heme binding"/>
    <property type="evidence" value="ECO:0007669"/>
    <property type="project" value="InterPro"/>
</dbReference>
<comment type="similarity">
    <text evidence="6">Belongs to the DyP-type peroxidase family.</text>
</comment>
<dbReference type="InterPro" id="IPR006314">
    <property type="entry name" value="Dyp_peroxidase"/>
</dbReference>
<dbReference type="GO" id="GO:0005829">
    <property type="term" value="C:cytosol"/>
    <property type="evidence" value="ECO:0007669"/>
    <property type="project" value="TreeGrafter"/>
</dbReference>
<sequence length="331" mass="36298">MSYHHQPSITTPLTGSATFLVLAHQPSSPLDRIRKTLADIDGLAKNIAIRDIRSDFACTVGIGADIWDRLTTTTNPTTGQTSSICRRPPELKPLPVLRGAVHATVSTPGDLLFHIRSHRRDLCFEFERQLLKALGDSVRVVDATVGFRYFDARDLLGFVDGTANPVGERAVVNAAVLGEGDVDGLDGEIEGGIGGGYVVVQKYLHNLDAWNALSTEEQEGIIGRTKFDNVELDDAEEGQRSHKTLTTIEDEEGNEHEIVRDNMPFGSPAGGEYGTYFIGYSKRLWVIERMLERMFVGFPEGKHDRILDFSTPVTGTTFFVPPVETLQGLGG</sequence>
<keyword evidence="3" id="KW-0479">Metal-binding</keyword>
<dbReference type="GO" id="GO:0004601">
    <property type="term" value="F:peroxidase activity"/>
    <property type="evidence" value="ECO:0007669"/>
    <property type="project" value="UniProtKB-KW"/>
</dbReference>
<keyword evidence="5" id="KW-0408">Iron</keyword>
<evidence type="ECO:0000256" key="2">
    <source>
        <dbReference type="ARBA" id="ARBA00022559"/>
    </source>
</evidence>
<comment type="caution">
    <text evidence="9">The sequence shown here is derived from an EMBL/GenBank/DDBJ whole genome shotgun (WGS) entry which is preliminary data.</text>
</comment>
<proteinExistence type="inferred from homology"/>
<dbReference type="EMBL" id="MU853636">
    <property type="protein sequence ID" value="KAK4140250.1"/>
    <property type="molecule type" value="Genomic_DNA"/>
</dbReference>
<dbReference type="SUPFAM" id="SSF54909">
    <property type="entry name" value="Dimeric alpha+beta barrel"/>
    <property type="match status" value="1"/>
</dbReference>
<evidence type="ECO:0008006" key="11">
    <source>
        <dbReference type="Google" id="ProtNLM"/>
    </source>
</evidence>
<dbReference type="InterPro" id="IPR011008">
    <property type="entry name" value="Dimeric_a/b-barrel"/>
</dbReference>
<feature type="domain" description="Dyp-type peroxidase C-terminal" evidence="8">
    <location>
        <begin position="151"/>
        <end position="324"/>
    </location>
</feature>
<gene>
    <name evidence="9" type="ORF">C8A04DRAFT_15122</name>
</gene>
<dbReference type="InterPro" id="IPR048327">
    <property type="entry name" value="Dyp_perox_N"/>
</dbReference>
<dbReference type="GeneID" id="87814980"/>
<evidence type="ECO:0000313" key="9">
    <source>
        <dbReference type="EMBL" id="KAK4140250.1"/>
    </source>
</evidence>
<dbReference type="GO" id="GO:0046872">
    <property type="term" value="F:metal ion binding"/>
    <property type="evidence" value="ECO:0007669"/>
    <property type="project" value="UniProtKB-KW"/>
</dbReference>
<name>A0AAN6UXD5_9PEZI</name>
<evidence type="ECO:0000256" key="4">
    <source>
        <dbReference type="ARBA" id="ARBA00023002"/>
    </source>
</evidence>
<dbReference type="Pfam" id="PF20628">
    <property type="entry name" value="Dyp_perox_C"/>
    <property type="match status" value="1"/>
</dbReference>
<evidence type="ECO:0000259" key="8">
    <source>
        <dbReference type="Pfam" id="PF20628"/>
    </source>
</evidence>
<reference evidence="9" key="1">
    <citation type="journal article" date="2023" name="Mol. Phylogenet. Evol.">
        <title>Genome-scale phylogeny and comparative genomics of the fungal order Sordariales.</title>
        <authorList>
            <person name="Hensen N."/>
            <person name="Bonometti L."/>
            <person name="Westerberg I."/>
            <person name="Brannstrom I.O."/>
            <person name="Guillou S."/>
            <person name="Cros-Aarteil S."/>
            <person name="Calhoun S."/>
            <person name="Haridas S."/>
            <person name="Kuo A."/>
            <person name="Mondo S."/>
            <person name="Pangilinan J."/>
            <person name="Riley R."/>
            <person name="LaButti K."/>
            <person name="Andreopoulos B."/>
            <person name="Lipzen A."/>
            <person name="Chen C."/>
            <person name="Yan M."/>
            <person name="Daum C."/>
            <person name="Ng V."/>
            <person name="Clum A."/>
            <person name="Steindorff A."/>
            <person name="Ohm R.A."/>
            <person name="Martin F."/>
            <person name="Silar P."/>
            <person name="Natvig D.O."/>
            <person name="Lalanne C."/>
            <person name="Gautier V."/>
            <person name="Ament-Velasquez S.L."/>
            <person name="Kruys A."/>
            <person name="Hutchinson M.I."/>
            <person name="Powell A.J."/>
            <person name="Barry K."/>
            <person name="Miller A.N."/>
            <person name="Grigoriev I.V."/>
            <person name="Debuchy R."/>
            <person name="Gladieux P."/>
            <person name="Hiltunen Thoren M."/>
            <person name="Johannesson H."/>
        </authorList>
    </citation>
    <scope>NUCLEOTIDE SEQUENCE</scope>
    <source>
        <strain evidence="9">CBS 141.50</strain>
    </source>
</reference>
<dbReference type="PROSITE" id="PS51404">
    <property type="entry name" value="DYP_PEROXIDASE"/>
    <property type="match status" value="1"/>
</dbReference>
<accession>A0AAN6UXD5</accession>
<dbReference type="AlphaFoldDB" id="A0AAN6UXD5"/>
<dbReference type="PANTHER" id="PTHR30521">
    <property type="entry name" value="DEFERROCHELATASE/PEROXIDASE"/>
    <property type="match status" value="1"/>
</dbReference>
<protein>
    <recommendedName>
        <fullName evidence="11">Dyp-type peroxidase</fullName>
    </recommendedName>
</protein>
<dbReference type="InterPro" id="IPR048328">
    <property type="entry name" value="Dyp_perox_C"/>
</dbReference>
<dbReference type="RefSeq" id="XP_062633621.1">
    <property type="nucleotide sequence ID" value="XM_062778367.1"/>
</dbReference>
<organism evidence="9 10">
    <name type="scientific">Dichotomopilus funicola</name>
    <dbReference type="NCBI Taxonomy" id="1934379"/>
    <lineage>
        <taxon>Eukaryota</taxon>
        <taxon>Fungi</taxon>
        <taxon>Dikarya</taxon>
        <taxon>Ascomycota</taxon>
        <taxon>Pezizomycotina</taxon>
        <taxon>Sordariomycetes</taxon>
        <taxon>Sordariomycetidae</taxon>
        <taxon>Sordariales</taxon>
        <taxon>Chaetomiaceae</taxon>
        <taxon>Dichotomopilus</taxon>
    </lineage>
</organism>
<feature type="domain" description="Dyp-type peroxidase N-terminal" evidence="7">
    <location>
        <begin position="6"/>
        <end position="148"/>
    </location>
</feature>
<evidence type="ECO:0000313" key="10">
    <source>
        <dbReference type="Proteomes" id="UP001302676"/>
    </source>
</evidence>
<evidence type="ECO:0000259" key="7">
    <source>
        <dbReference type="Pfam" id="PF04261"/>
    </source>
</evidence>
<evidence type="ECO:0000256" key="3">
    <source>
        <dbReference type="ARBA" id="ARBA00022723"/>
    </source>
</evidence>
<dbReference type="Pfam" id="PF04261">
    <property type="entry name" value="Dyp_perox_N"/>
    <property type="match status" value="1"/>
</dbReference>
<evidence type="ECO:0000256" key="6">
    <source>
        <dbReference type="ARBA" id="ARBA00025737"/>
    </source>
</evidence>
<reference evidence="9" key="2">
    <citation type="submission" date="2023-05" db="EMBL/GenBank/DDBJ databases">
        <authorList>
            <consortium name="Lawrence Berkeley National Laboratory"/>
            <person name="Steindorff A."/>
            <person name="Hensen N."/>
            <person name="Bonometti L."/>
            <person name="Westerberg I."/>
            <person name="Brannstrom I.O."/>
            <person name="Guillou S."/>
            <person name="Cros-Aarteil S."/>
            <person name="Calhoun S."/>
            <person name="Haridas S."/>
            <person name="Kuo A."/>
            <person name="Mondo S."/>
            <person name="Pangilinan J."/>
            <person name="Riley R."/>
            <person name="Labutti K."/>
            <person name="Andreopoulos B."/>
            <person name="Lipzen A."/>
            <person name="Chen C."/>
            <person name="Yanf M."/>
            <person name="Daum C."/>
            <person name="Ng V."/>
            <person name="Clum A."/>
            <person name="Ohm R."/>
            <person name="Martin F."/>
            <person name="Silar P."/>
            <person name="Natvig D."/>
            <person name="Lalanne C."/>
            <person name="Gautier V."/>
            <person name="Ament-Velasquez S.L."/>
            <person name="Kruys A."/>
            <person name="Hutchinson M.I."/>
            <person name="Powell A.J."/>
            <person name="Barry K."/>
            <person name="Miller A.N."/>
            <person name="Grigoriev I.V."/>
            <person name="Debuchy R."/>
            <person name="Gladieux P."/>
            <person name="Thoren M.H."/>
            <person name="Johannesson H."/>
        </authorList>
    </citation>
    <scope>NUCLEOTIDE SEQUENCE</scope>
    <source>
        <strain evidence="9">CBS 141.50</strain>
    </source>
</reference>
<keyword evidence="10" id="KW-1185">Reference proteome</keyword>
<evidence type="ECO:0000256" key="5">
    <source>
        <dbReference type="ARBA" id="ARBA00023004"/>
    </source>
</evidence>
<dbReference type="Proteomes" id="UP001302676">
    <property type="component" value="Unassembled WGS sequence"/>
</dbReference>
<dbReference type="NCBIfam" id="TIGR01413">
    <property type="entry name" value="Dyp_perox_fam"/>
    <property type="match status" value="1"/>
</dbReference>
<evidence type="ECO:0000256" key="1">
    <source>
        <dbReference type="ARBA" id="ARBA00001970"/>
    </source>
</evidence>